<dbReference type="Proteomes" id="UP000886724">
    <property type="component" value="Unassembled WGS sequence"/>
</dbReference>
<reference evidence="1" key="1">
    <citation type="journal article" date="2021" name="PeerJ">
        <title>Extensive microbial diversity within the chicken gut microbiome revealed by metagenomics and culture.</title>
        <authorList>
            <person name="Gilroy R."/>
            <person name="Ravi A."/>
            <person name="Getino M."/>
            <person name="Pursley I."/>
            <person name="Horton D.L."/>
            <person name="Alikhan N.F."/>
            <person name="Baker D."/>
            <person name="Gharbi K."/>
            <person name="Hall N."/>
            <person name="Watson M."/>
            <person name="Adriaenssens E.M."/>
            <person name="Foster-Nyarko E."/>
            <person name="Jarju S."/>
            <person name="Secka A."/>
            <person name="Antonio M."/>
            <person name="Oren A."/>
            <person name="Chaudhuri R.R."/>
            <person name="La Ragione R."/>
            <person name="Hildebrand F."/>
            <person name="Pallen M.J."/>
        </authorList>
    </citation>
    <scope>NUCLEOTIDE SEQUENCE</scope>
    <source>
        <strain evidence="1">ChiGjej1B1-14440</strain>
    </source>
</reference>
<name>A0A9D1XLM3_9FIRM</name>
<gene>
    <name evidence="1" type="ORF">H9980_06520</name>
</gene>
<evidence type="ECO:0000313" key="1">
    <source>
        <dbReference type="EMBL" id="HIX81609.1"/>
    </source>
</evidence>
<comment type="caution">
    <text evidence="1">The sequence shown here is derived from an EMBL/GenBank/DDBJ whole genome shotgun (WGS) entry which is preliminary data.</text>
</comment>
<proteinExistence type="predicted"/>
<reference evidence="1" key="2">
    <citation type="submission" date="2021-04" db="EMBL/GenBank/DDBJ databases">
        <authorList>
            <person name="Gilroy R."/>
        </authorList>
    </citation>
    <scope>NUCLEOTIDE SEQUENCE</scope>
    <source>
        <strain evidence="1">ChiGjej1B1-14440</strain>
    </source>
</reference>
<organism evidence="1 2">
    <name type="scientific">Candidatus Erysipelatoclostridium merdavium</name>
    <dbReference type="NCBI Taxonomy" id="2838566"/>
    <lineage>
        <taxon>Bacteria</taxon>
        <taxon>Bacillati</taxon>
        <taxon>Bacillota</taxon>
        <taxon>Erysipelotrichia</taxon>
        <taxon>Erysipelotrichales</taxon>
        <taxon>Erysipelotrichales incertae sedis</taxon>
    </lineage>
</organism>
<dbReference type="AlphaFoldDB" id="A0A9D1XLM3"/>
<protein>
    <submittedName>
        <fullName evidence="1">Uncharacterized protein</fullName>
    </submittedName>
</protein>
<accession>A0A9D1XLM3</accession>
<sequence length="100" mass="11757">MDITVRQDLLDVLYENKIIKSLYNFDYHDQAIISLTKTLISLGYSDSDILDLIDSDMSLLDILLFHYDLLQNKQYECCCLINQIKKMINEIKEDENGIYN</sequence>
<evidence type="ECO:0000313" key="2">
    <source>
        <dbReference type="Proteomes" id="UP000886724"/>
    </source>
</evidence>
<dbReference type="EMBL" id="DXET01000141">
    <property type="protein sequence ID" value="HIX81609.1"/>
    <property type="molecule type" value="Genomic_DNA"/>
</dbReference>